<dbReference type="PANTHER" id="PTHR22911">
    <property type="entry name" value="ACYL-MALONYL CONDENSING ENZYME-RELATED"/>
    <property type="match status" value="1"/>
</dbReference>
<feature type="domain" description="EamA" evidence="2">
    <location>
        <begin position="9"/>
        <end position="142"/>
    </location>
</feature>
<feature type="transmembrane region" description="Helical" evidence="1">
    <location>
        <begin position="181"/>
        <end position="200"/>
    </location>
</feature>
<feature type="transmembrane region" description="Helical" evidence="1">
    <location>
        <begin position="74"/>
        <end position="93"/>
    </location>
</feature>
<evidence type="ECO:0000259" key="2">
    <source>
        <dbReference type="Pfam" id="PF00892"/>
    </source>
</evidence>
<feature type="transmembrane region" description="Helical" evidence="1">
    <location>
        <begin position="239"/>
        <end position="259"/>
    </location>
</feature>
<keyword evidence="1" id="KW-0812">Transmembrane</keyword>
<proteinExistence type="predicted"/>
<protein>
    <submittedName>
        <fullName evidence="3">DMT family transporter</fullName>
    </submittedName>
</protein>
<feature type="transmembrane region" description="Helical" evidence="1">
    <location>
        <begin position="128"/>
        <end position="145"/>
    </location>
</feature>
<feature type="transmembrane region" description="Helical" evidence="1">
    <location>
        <begin position="212"/>
        <end position="232"/>
    </location>
</feature>
<dbReference type="Pfam" id="PF00892">
    <property type="entry name" value="EamA"/>
    <property type="match status" value="2"/>
</dbReference>
<evidence type="ECO:0000313" key="4">
    <source>
        <dbReference type="Proteomes" id="UP001166293"/>
    </source>
</evidence>
<dbReference type="EMBL" id="JAHRWL010000001">
    <property type="protein sequence ID" value="MBV2359831.1"/>
    <property type="molecule type" value="Genomic_DNA"/>
</dbReference>
<evidence type="ECO:0000313" key="3">
    <source>
        <dbReference type="EMBL" id="MBV2359831.1"/>
    </source>
</evidence>
<feature type="transmembrane region" description="Helical" evidence="1">
    <location>
        <begin position="99"/>
        <end position="119"/>
    </location>
</feature>
<reference evidence="3" key="1">
    <citation type="submission" date="2021-06" db="EMBL/GenBank/DDBJ databases">
        <title>Thalassococcus sp. CAU 1522 isolated from sea sand, Republic of Korea.</title>
        <authorList>
            <person name="Kim W."/>
        </authorList>
    </citation>
    <scope>NUCLEOTIDE SEQUENCE</scope>
    <source>
        <strain evidence="3">CAU 1522</strain>
    </source>
</reference>
<gene>
    <name evidence="3" type="ORF">KUH32_08600</name>
</gene>
<accession>A0ABS6N736</accession>
<organism evidence="3 4">
    <name type="scientific">Thalassococcus arenae</name>
    <dbReference type="NCBI Taxonomy" id="2851652"/>
    <lineage>
        <taxon>Bacteria</taxon>
        <taxon>Pseudomonadati</taxon>
        <taxon>Pseudomonadota</taxon>
        <taxon>Alphaproteobacteria</taxon>
        <taxon>Rhodobacterales</taxon>
        <taxon>Roseobacteraceae</taxon>
        <taxon>Thalassococcus</taxon>
    </lineage>
</organism>
<feature type="transmembrane region" description="Helical" evidence="1">
    <location>
        <begin position="265"/>
        <end position="283"/>
    </location>
</feature>
<feature type="transmembrane region" description="Helical" evidence="1">
    <location>
        <begin position="151"/>
        <end position="169"/>
    </location>
</feature>
<keyword evidence="4" id="KW-1185">Reference proteome</keyword>
<feature type="domain" description="EamA" evidence="2">
    <location>
        <begin position="154"/>
        <end position="280"/>
    </location>
</feature>
<comment type="caution">
    <text evidence="3">The sequence shown here is derived from an EMBL/GenBank/DDBJ whole genome shotgun (WGS) entry which is preliminary data.</text>
</comment>
<sequence length="295" mass="32119">MTPLSDNTKGALLMIASMAAFTFGDACVKGLGGVLPLSQILTLRGIVASLFIAGLAIALGHVRFDFPRSDWRLIALRSLAELGAAITFFYALFNMKLANVTALLQMLPLTVTLGSALFFREPVGWRRWLAIGIGFCGMLLIVRPGSEGFNAFTLSALGTVVCVTVRDLVTRRMSRAVPSLLVTLCASLTVVVFAATWSLWQDWQPLESRSALLLGGASLFIIGGYTFSVLVMRVGEVGFVAPFRFTGLVWALLLGWLFFAEWPETLTLVGAVTIVATGFFTLWRETRAKRRQAKT</sequence>
<dbReference type="RefSeq" id="WP_217777625.1">
    <property type="nucleotide sequence ID" value="NZ_JAHRWL010000001.1"/>
</dbReference>
<dbReference type="PANTHER" id="PTHR22911:SF103">
    <property type="entry name" value="BLR2811 PROTEIN"/>
    <property type="match status" value="1"/>
</dbReference>
<name>A0ABS6N736_9RHOB</name>
<dbReference type="InterPro" id="IPR000620">
    <property type="entry name" value="EamA_dom"/>
</dbReference>
<feature type="transmembrane region" description="Helical" evidence="1">
    <location>
        <begin position="42"/>
        <end position="62"/>
    </location>
</feature>
<dbReference type="Proteomes" id="UP001166293">
    <property type="component" value="Unassembled WGS sequence"/>
</dbReference>
<keyword evidence="1" id="KW-0472">Membrane</keyword>
<evidence type="ECO:0000256" key="1">
    <source>
        <dbReference type="SAM" id="Phobius"/>
    </source>
</evidence>
<keyword evidence="1" id="KW-1133">Transmembrane helix</keyword>